<dbReference type="AlphaFoldDB" id="A0A8J5XSN5"/>
<dbReference type="OrthoDB" id="6237065at2759"/>
<evidence type="ECO:0000256" key="4">
    <source>
        <dbReference type="ARBA" id="ARBA00022741"/>
    </source>
</evidence>
<accession>A0A8J5XSN5</accession>
<evidence type="ECO:0000259" key="11">
    <source>
        <dbReference type="PROSITE" id="PS50067"/>
    </source>
</evidence>
<feature type="region of interest" description="Disordered" evidence="10">
    <location>
        <begin position="931"/>
        <end position="1065"/>
    </location>
</feature>
<dbReference type="OMA" id="PPVETVC"/>
<feature type="binding site" evidence="8">
    <location>
        <begin position="156"/>
        <end position="163"/>
    </location>
    <ligand>
        <name>ATP</name>
        <dbReference type="ChEBI" id="CHEBI:30616"/>
    </ligand>
</feature>
<comment type="subcellular location">
    <subcellularLocation>
        <location evidence="1">Cytoplasm</location>
        <location evidence="1">Cytoskeleton</location>
    </subcellularLocation>
</comment>
<evidence type="ECO:0000256" key="7">
    <source>
        <dbReference type="ARBA" id="ARBA00023212"/>
    </source>
</evidence>
<dbReference type="SMART" id="SM00129">
    <property type="entry name" value="KISc"/>
    <property type="match status" value="1"/>
</dbReference>
<dbReference type="Pfam" id="PF00225">
    <property type="entry name" value="Kinesin"/>
    <property type="match status" value="1"/>
</dbReference>
<dbReference type="Proteomes" id="UP000751190">
    <property type="component" value="Unassembled WGS sequence"/>
</dbReference>
<dbReference type="InterPro" id="IPR019821">
    <property type="entry name" value="Kinesin_motor_CS"/>
</dbReference>
<organism evidence="12 13">
    <name type="scientific">Diacronema lutheri</name>
    <name type="common">Unicellular marine alga</name>
    <name type="synonym">Monochrysis lutheri</name>
    <dbReference type="NCBI Taxonomy" id="2081491"/>
    <lineage>
        <taxon>Eukaryota</taxon>
        <taxon>Haptista</taxon>
        <taxon>Haptophyta</taxon>
        <taxon>Pavlovophyceae</taxon>
        <taxon>Pavlovales</taxon>
        <taxon>Pavlovaceae</taxon>
        <taxon>Diacronema</taxon>
    </lineage>
</organism>
<dbReference type="SUPFAM" id="SSF52540">
    <property type="entry name" value="P-loop containing nucleoside triphosphate hydrolases"/>
    <property type="match status" value="1"/>
</dbReference>
<dbReference type="GO" id="GO:0008017">
    <property type="term" value="F:microtubule binding"/>
    <property type="evidence" value="ECO:0007669"/>
    <property type="project" value="InterPro"/>
</dbReference>
<keyword evidence="2" id="KW-0963">Cytoplasm</keyword>
<feature type="domain" description="Kinesin motor" evidence="11">
    <location>
        <begin position="7"/>
        <end position="446"/>
    </location>
</feature>
<dbReference type="InterPro" id="IPR036961">
    <property type="entry name" value="Kinesin_motor_dom_sf"/>
</dbReference>
<evidence type="ECO:0000256" key="3">
    <source>
        <dbReference type="ARBA" id="ARBA00022701"/>
    </source>
</evidence>
<protein>
    <recommendedName>
        <fullName evidence="11">Kinesin motor domain-containing protein</fullName>
    </recommendedName>
</protein>
<feature type="coiled-coil region" evidence="9">
    <location>
        <begin position="571"/>
        <end position="647"/>
    </location>
</feature>
<name>A0A8J5XSN5_DIALT</name>
<dbReference type="GO" id="GO:0072686">
    <property type="term" value="C:mitotic spindle"/>
    <property type="evidence" value="ECO:0007669"/>
    <property type="project" value="TreeGrafter"/>
</dbReference>
<feature type="region of interest" description="Disordered" evidence="10">
    <location>
        <begin position="42"/>
        <end position="105"/>
    </location>
</feature>
<feature type="coiled-coil region" evidence="9">
    <location>
        <begin position="464"/>
        <end position="527"/>
    </location>
</feature>
<sequence>MALVGERVRCVIRVRPVGNDERAGERSCVQVNGNELVVLPVVGQDGDGAAGPREQSPARVRPGAQSSGEPPRTPTSARGRAPSTPQPRTPLARTPSCGGADGGSFRAPPLNGSVAKAYGFDAVLPPTATQEDVWAECAPFVEAPLDGLNACIFTYGQTGSGKTHTMLGTAEEPGVVRRACARLFAAADARPEAEFQLSVTYVELYNNEFKDLLAPDNQPDRRRALPIELEAARKRRPIALHELPTAAGQPPSVYLSGSETLRTPVRSADELLELVAFGAAARATASTKLNAFSSRSHAILTLHVEARDAGAPTARVGKVHLVDLAGSENLTLSGAEGGTRVEAQAINASLSALADVLEALSKRGAHPTAPGVPNSPRREGGTPAAARAAVGGVASIPYRNHKLTRLLADSIGGNSKTLMLTTVLPFASCHRQTTMAAHFAARARAIRPYAPLAPPAEHIGARALAALTSELEMLRSRLAQRDEEIRMMEKTSVARDAAHAEASASALRQLEEDKRRAEAALRQQLAEAEHGRSVESAEARHCEAAAALELAASRARENARAREACEQLELIEELQGAVVEQQLALQACDEELAQLRSRGDAVRQQLEEDGATFCEILDSWQADATLLHAATERAAKAEAEASALRELVAASAEAQRDANSSAAAQIAHAKERADRSAAKAVSAAQAAAAAAAAKDASATAAITAVRSELEMTRAELASATAALGAAAKRAASDEPTKGQKKQLAELSVEVTKARAEAKTARAAAHAAERDAADARDARDGRLAAEGTLRRRVALLEARLRQGQAGFAELSACVAEARALPALQARLRGLVATTRLLTAPLPAVDSVALGTATSLAAHGGDERERAPVLPAQPPSPRTEPPRAAQLEPPAASESQSAGVSALLGIGGAEQDARVVQTLDALKHGTLARGAVAKGTLAGKEPRARSSKRSNRTKAMGRGESCGDDDDDDVASGGRDAPGSVDSREERMPRARALGVQPDEPVASSPPVDASLEPAASGRPSRRAAKRTYTPEAHADESDGDDGAQRKKRAPAPGAGRARAGRAKRDELVTQQALVTVSGSRNKRQVALDGKEAACPSELRVAPDKENGARDEEVLEASKRRALFNPRRRASHAFSAMV</sequence>
<dbReference type="GO" id="GO:0005876">
    <property type="term" value="C:spindle microtubule"/>
    <property type="evidence" value="ECO:0007669"/>
    <property type="project" value="TreeGrafter"/>
</dbReference>
<dbReference type="Gene3D" id="3.40.850.10">
    <property type="entry name" value="Kinesin motor domain"/>
    <property type="match status" value="1"/>
</dbReference>
<evidence type="ECO:0000256" key="9">
    <source>
        <dbReference type="SAM" id="Coils"/>
    </source>
</evidence>
<dbReference type="PROSITE" id="PS50067">
    <property type="entry name" value="KINESIN_MOTOR_2"/>
    <property type="match status" value="1"/>
</dbReference>
<dbReference type="InterPro" id="IPR047149">
    <property type="entry name" value="KIF11-like"/>
</dbReference>
<dbReference type="PROSITE" id="PS00411">
    <property type="entry name" value="KINESIN_MOTOR_1"/>
    <property type="match status" value="1"/>
</dbReference>
<keyword evidence="6 8" id="KW-0505">Motor protein</keyword>
<evidence type="ECO:0000256" key="2">
    <source>
        <dbReference type="ARBA" id="ARBA00022490"/>
    </source>
</evidence>
<feature type="region of interest" description="Disordered" evidence="10">
    <location>
        <begin position="856"/>
        <end position="896"/>
    </location>
</feature>
<dbReference type="InterPro" id="IPR027417">
    <property type="entry name" value="P-loop_NTPase"/>
</dbReference>
<dbReference type="GO" id="GO:0008574">
    <property type="term" value="F:plus-end-directed microtubule motor activity"/>
    <property type="evidence" value="ECO:0007669"/>
    <property type="project" value="TreeGrafter"/>
</dbReference>
<comment type="similarity">
    <text evidence="8">Belongs to the TRAFAC class myosin-kinesin ATPase superfamily. Kinesin family.</text>
</comment>
<keyword evidence="9" id="KW-0175">Coiled coil</keyword>
<feature type="region of interest" description="Disordered" evidence="10">
    <location>
        <begin position="364"/>
        <end position="383"/>
    </location>
</feature>
<dbReference type="GO" id="GO:0007018">
    <property type="term" value="P:microtubule-based movement"/>
    <property type="evidence" value="ECO:0007669"/>
    <property type="project" value="InterPro"/>
</dbReference>
<dbReference type="GO" id="GO:0051231">
    <property type="term" value="P:spindle elongation"/>
    <property type="evidence" value="ECO:0007669"/>
    <property type="project" value="TreeGrafter"/>
</dbReference>
<evidence type="ECO:0000256" key="6">
    <source>
        <dbReference type="ARBA" id="ARBA00023175"/>
    </source>
</evidence>
<dbReference type="PANTHER" id="PTHR47970:SF12">
    <property type="entry name" value="KINESIN FAMILY MEMBER 11"/>
    <property type="match status" value="1"/>
</dbReference>
<dbReference type="PANTHER" id="PTHR47970">
    <property type="entry name" value="KINESIN-LIKE PROTEIN KIF11"/>
    <property type="match status" value="1"/>
</dbReference>
<dbReference type="EMBL" id="JAGTXO010000001">
    <property type="protein sequence ID" value="KAG8470968.1"/>
    <property type="molecule type" value="Genomic_DNA"/>
</dbReference>
<gene>
    <name evidence="12" type="ORF">KFE25_009389</name>
</gene>
<dbReference type="GO" id="GO:0005524">
    <property type="term" value="F:ATP binding"/>
    <property type="evidence" value="ECO:0007669"/>
    <property type="project" value="UniProtKB-UniRule"/>
</dbReference>
<evidence type="ECO:0000256" key="5">
    <source>
        <dbReference type="ARBA" id="ARBA00022840"/>
    </source>
</evidence>
<feature type="coiled-coil region" evidence="9">
    <location>
        <begin position="743"/>
        <end position="777"/>
    </location>
</feature>
<evidence type="ECO:0000256" key="1">
    <source>
        <dbReference type="ARBA" id="ARBA00004245"/>
    </source>
</evidence>
<comment type="caution">
    <text evidence="12">The sequence shown here is derived from an EMBL/GenBank/DDBJ whole genome shotgun (WGS) entry which is preliminary data.</text>
</comment>
<evidence type="ECO:0000256" key="8">
    <source>
        <dbReference type="PROSITE-ProRule" id="PRU00283"/>
    </source>
</evidence>
<evidence type="ECO:0000313" key="13">
    <source>
        <dbReference type="Proteomes" id="UP000751190"/>
    </source>
</evidence>
<keyword evidence="5 8" id="KW-0067">ATP-binding</keyword>
<dbReference type="PRINTS" id="PR00380">
    <property type="entry name" value="KINESINHEAVY"/>
</dbReference>
<keyword evidence="4 8" id="KW-0547">Nucleotide-binding</keyword>
<evidence type="ECO:0000256" key="10">
    <source>
        <dbReference type="SAM" id="MobiDB-lite"/>
    </source>
</evidence>
<dbReference type="InterPro" id="IPR001752">
    <property type="entry name" value="Kinesin_motor_dom"/>
</dbReference>
<proteinExistence type="inferred from homology"/>
<evidence type="ECO:0000313" key="12">
    <source>
        <dbReference type="EMBL" id="KAG8470968.1"/>
    </source>
</evidence>
<keyword evidence="3" id="KW-0493">Microtubule</keyword>
<keyword evidence="13" id="KW-1185">Reference proteome</keyword>
<reference evidence="12" key="1">
    <citation type="submission" date="2021-05" db="EMBL/GenBank/DDBJ databases">
        <title>The genome of the haptophyte Pavlova lutheri (Diacronema luteri, Pavlovales) - a model for lipid biosynthesis in eukaryotic algae.</title>
        <authorList>
            <person name="Hulatt C.J."/>
            <person name="Posewitz M.C."/>
        </authorList>
    </citation>
    <scope>NUCLEOTIDE SEQUENCE</scope>
    <source>
        <strain evidence="12">NIVA-4/92</strain>
    </source>
</reference>
<keyword evidence="7" id="KW-0206">Cytoskeleton</keyword>
<dbReference type="GO" id="GO:0090307">
    <property type="term" value="P:mitotic spindle assembly"/>
    <property type="evidence" value="ECO:0007669"/>
    <property type="project" value="TreeGrafter"/>
</dbReference>